<evidence type="ECO:0000313" key="2">
    <source>
        <dbReference type="EMBL" id="KAH7424013.1"/>
    </source>
</evidence>
<feature type="region of interest" description="Disordered" evidence="1">
    <location>
        <begin position="395"/>
        <end position="422"/>
    </location>
</feature>
<dbReference type="Proteomes" id="UP000825935">
    <property type="component" value="Chromosome 12"/>
</dbReference>
<proteinExistence type="predicted"/>
<feature type="region of interest" description="Disordered" evidence="1">
    <location>
        <begin position="576"/>
        <end position="600"/>
    </location>
</feature>
<protein>
    <submittedName>
        <fullName evidence="2">Uncharacterized protein</fullName>
    </submittedName>
</protein>
<evidence type="ECO:0000313" key="3">
    <source>
        <dbReference type="Proteomes" id="UP000825935"/>
    </source>
</evidence>
<sequence length="622" mass="69133">MSTPPWLQAQRSNNLYHHPPPLPPSSQQHDHQHQQKSRPHAFIFRSATPQPARPHSAAAENSLAGVHHALPRSQSVVHSRPPSAPRMISPSLATFPESEHMRVDDEQGSSLGGTAGNGNQINLDISAIQRIADGVERMVRSWTSENSCRAQVYAKAYDSLHAAVGRGKEQGGPSLRLQQNPIQEPIRTQPTSTEAPRFKIKSGQGDEVPHNIMSVHNLQSLADPNSVGNSQNMLNSMIHQGYEANLIDDEEQTSSVGQQVQESNALQFSSQGSYGGHVNSGHDVASLSMCAPYAKSMVISRNQPQMGHGEVFCMEGSHHQINQERMKKLKTGNTCSHNCSHDYPELGLTNSEDSRVPRDSGNLSDVDQYSQNQLDNMQAEYQSMREIARVCQHGRTQQRESIEESAIPSQLQRPQYQESNQLQNTQLVRSDHANSTSLVKSIARSRSAPVRQLGTLSTVDANNTLEVYHEGSKLERMLDEKYEAKVKALEISLLECATEYEVQLVEMKMKMLQMKSEFRQKSAPEESKLALCSRPLQTLNQEFPNNTKLACQLLNAPFDAQVDQAFEPAVLKSKAHKEEYGENASPNKSRTRVDGMQKKSGFEGSGKIVTSLQNEFMMLIDF</sequence>
<dbReference type="AlphaFoldDB" id="A0A8T2TQF9"/>
<feature type="compositionally biased region" description="Basic and acidic residues" evidence="1">
    <location>
        <begin position="591"/>
        <end position="600"/>
    </location>
</feature>
<feature type="compositionally biased region" description="Polar residues" evidence="1">
    <location>
        <begin position="407"/>
        <end position="422"/>
    </location>
</feature>
<accession>A0A8T2TQF9</accession>
<dbReference type="EMBL" id="CM035417">
    <property type="protein sequence ID" value="KAH7424013.1"/>
    <property type="molecule type" value="Genomic_DNA"/>
</dbReference>
<keyword evidence="3" id="KW-1185">Reference proteome</keyword>
<feature type="region of interest" description="Disordered" evidence="1">
    <location>
        <begin position="346"/>
        <end position="367"/>
    </location>
</feature>
<dbReference type="OrthoDB" id="10380652at2759"/>
<evidence type="ECO:0000256" key="1">
    <source>
        <dbReference type="SAM" id="MobiDB-lite"/>
    </source>
</evidence>
<gene>
    <name evidence="2" type="ORF">KP509_12G085400</name>
</gene>
<organism evidence="2 3">
    <name type="scientific">Ceratopteris richardii</name>
    <name type="common">Triangle waterfern</name>
    <dbReference type="NCBI Taxonomy" id="49495"/>
    <lineage>
        <taxon>Eukaryota</taxon>
        <taxon>Viridiplantae</taxon>
        <taxon>Streptophyta</taxon>
        <taxon>Embryophyta</taxon>
        <taxon>Tracheophyta</taxon>
        <taxon>Polypodiopsida</taxon>
        <taxon>Polypodiidae</taxon>
        <taxon>Polypodiales</taxon>
        <taxon>Pteridineae</taxon>
        <taxon>Pteridaceae</taxon>
        <taxon>Parkerioideae</taxon>
        <taxon>Ceratopteris</taxon>
    </lineage>
</organism>
<name>A0A8T2TQF9_CERRI</name>
<feature type="region of interest" description="Disordered" evidence="1">
    <location>
        <begin position="1"/>
        <end position="41"/>
    </location>
</feature>
<reference evidence="2" key="1">
    <citation type="submission" date="2021-08" db="EMBL/GenBank/DDBJ databases">
        <title>WGS assembly of Ceratopteris richardii.</title>
        <authorList>
            <person name="Marchant D.B."/>
            <person name="Chen G."/>
            <person name="Jenkins J."/>
            <person name="Shu S."/>
            <person name="Leebens-Mack J."/>
            <person name="Grimwood J."/>
            <person name="Schmutz J."/>
            <person name="Soltis P."/>
            <person name="Soltis D."/>
            <person name="Chen Z.-H."/>
        </authorList>
    </citation>
    <scope>NUCLEOTIDE SEQUENCE</scope>
    <source>
        <strain evidence="2">Whitten #5841</strain>
        <tissue evidence="2">Leaf</tissue>
    </source>
</reference>
<comment type="caution">
    <text evidence="2">The sequence shown here is derived from an EMBL/GenBank/DDBJ whole genome shotgun (WGS) entry which is preliminary data.</text>
</comment>
<feature type="compositionally biased region" description="Polar residues" evidence="1">
    <location>
        <begin position="1"/>
        <end position="15"/>
    </location>
</feature>